<dbReference type="GO" id="GO:0016567">
    <property type="term" value="P:protein ubiquitination"/>
    <property type="evidence" value="ECO:0007669"/>
    <property type="project" value="UniProtKB-UniPathway"/>
</dbReference>
<protein>
    <recommendedName>
        <fullName evidence="5">RCR-type E3 ubiquitin transferase</fullName>
        <ecNumber evidence="5">2.3.2.33</ecNumber>
    </recommendedName>
</protein>
<feature type="region of interest" description="Disordered" evidence="15">
    <location>
        <begin position="1043"/>
        <end position="1062"/>
    </location>
</feature>
<evidence type="ECO:0000313" key="19">
    <source>
        <dbReference type="RefSeq" id="XP_030378381.1"/>
    </source>
</evidence>
<evidence type="ECO:0000256" key="10">
    <source>
        <dbReference type="ARBA" id="ARBA00022786"/>
    </source>
</evidence>
<dbReference type="PROSITE" id="PS51284">
    <property type="entry name" value="DOC"/>
    <property type="match status" value="1"/>
</dbReference>
<keyword evidence="9 13" id="KW-0863">Zinc-finger</keyword>
<feature type="domain" description="RING-type" evidence="16">
    <location>
        <begin position="5057"/>
        <end position="5108"/>
    </location>
</feature>
<evidence type="ECO:0000256" key="13">
    <source>
        <dbReference type="PROSITE-ProRule" id="PRU00175"/>
    </source>
</evidence>
<evidence type="ECO:0000259" key="17">
    <source>
        <dbReference type="PROSITE" id="PS51284"/>
    </source>
</evidence>
<feature type="compositionally biased region" description="Basic and acidic residues" evidence="15">
    <location>
        <begin position="191"/>
        <end position="200"/>
    </location>
</feature>
<evidence type="ECO:0000256" key="6">
    <source>
        <dbReference type="ARBA" id="ARBA00022679"/>
    </source>
</evidence>
<feature type="region of interest" description="Disordered" evidence="15">
    <location>
        <begin position="1254"/>
        <end position="1295"/>
    </location>
</feature>
<dbReference type="PROSITE" id="PS00626">
    <property type="entry name" value="RCC1_2"/>
    <property type="match status" value="2"/>
</dbReference>
<dbReference type="CDD" id="cd19799">
    <property type="entry name" value="Bbox2_MYCBP2"/>
    <property type="match status" value="1"/>
</dbReference>
<dbReference type="InterPro" id="IPR038648">
    <property type="entry name" value="PHR_sf"/>
</dbReference>
<dbReference type="Gene3D" id="2.60.120.820">
    <property type="entry name" value="PHR domain"/>
    <property type="match status" value="2"/>
</dbReference>
<feature type="region of interest" description="Disordered" evidence="15">
    <location>
        <begin position="4556"/>
        <end position="4579"/>
    </location>
</feature>
<dbReference type="SUPFAM" id="SSF57850">
    <property type="entry name" value="RING/U-box"/>
    <property type="match status" value="1"/>
</dbReference>
<dbReference type="GO" id="GO:0099174">
    <property type="term" value="P:regulation of presynapse organization"/>
    <property type="evidence" value="ECO:0007669"/>
    <property type="project" value="UniProtKB-ARBA"/>
</dbReference>
<dbReference type="SUPFAM" id="SSF50985">
    <property type="entry name" value="RCC1/BLIP-II"/>
    <property type="match status" value="1"/>
</dbReference>
<feature type="compositionally biased region" description="Basic residues" evidence="15">
    <location>
        <begin position="667"/>
        <end position="678"/>
    </location>
</feature>
<evidence type="ECO:0000259" key="16">
    <source>
        <dbReference type="PROSITE" id="PS50089"/>
    </source>
</evidence>
<keyword evidence="10" id="KW-0833">Ubl conjugation pathway</keyword>
<dbReference type="Gene3D" id="2.130.10.30">
    <property type="entry name" value="Regulator of chromosome condensation 1/beta-lactamase-inhibitor protein II"/>
    <property type="match status" value="2"/>
</dbReference>
<dbReference type="Gene3D" id="2.60.40.10">
    <property type="entry name" value="Immunoglobulins"/>
    <property type="match status" value="1"/>
</dbReference>
<evidence type="ECO:0000256" key="8">
    <source>
        <dbReference type="ARBA" id="ARBA00022737"/>
    </source>
</evidence>
<dbReference type="FunFam" id="2.130.10.30:FF:000051">
    <property type="entry name" value="Highwire, isoform B"/>
    <property type="match status" value="1"/>
</dbReference>
<comment type="pathway">
    <text evidence="3">Protein modification; protein ubiquitination.</text>
</comment>
<comment type="subcellular location">
    <subcellularLocation>
        <location evidence="2">Cell projection</location>
        <location evidence="2">Axon</location>
    </subcellularLocation>
</comment>
<sequence length="5297" mass="573711">MVGLLNPMKYGDHFYELYTSNTRRKLQNERKALTKRKSRKEKSAAAMAAAAAAAVLEGNAGAIVNPLDPPLVKDQMLFFPAFPVAHIELDPNASKFAVFSAIRSTVLEAETRYALFHEGSGSALTSAAVKKWGVGYMDSSCCLVCAGSCMVSNLVDCSCHAAMGAGGAGIAGGGGGPGGGAGGAAAAAAQSEKRVRRDSANSDADSDTEEPTEREPVYATVPLIVGAGLRSLFELIADARHIQPLLCTKALKALLDVIQGQQPESFKLEPEELINPLYDLLLDLATMPAALSSSTGAEANWSAMACSALLGLCIARGDTGKMLKAIAAMLMSPKQLSAQIIQLPAVLAALQNTVVSAALNKPTRPDFHSHGVPQNSLIDEFPLQLGTVAPLMQPAMACDGVFVYLLHGGALLKIGTGFGGSYKGHIYAQNDDFTKERSAWLGYSGGQLYFRRNSKRNADHLHLVGMDTLAVKAINPVNMLPIREGFNYVLFTDDDSLHAICTNRDDTLVVKKLNLYHNSYTSEPPPFELPLQLARKKFRTLGYAAFEDEVLNQNQIQRIQSSHNNFEPKLPCRDVDVLGMACGKEFGLVRAGNGKVYFYGKSASLGLKSVGRTPTLKLTELIISKAAHIVHVAVGHDGIHALLVNDDGTVYFAGTARRGEDGDSSKNRRQPKAVKPKKMTKIDGHVVVHAACNNGTSAFVTKTGKLIMFGKDTAHCDAMGFVSDLIDQHVTKVALGKAHCVTLNAKGQLYTFGLNNKGQCGRVFNKVLMPTTTTTAATTIAKDMAASSSAYATLLPLAPAVGSTSGVDKRPKVDFSTLCDYDDHNLVQGQCRVCVMCRECTGYNVSCVSALNVPLEERLAGSICPCGHGDAGCAKCGLCAACIALQESENTKLELKPLPSDLHRQQRSKTLIMRRKEKKQGCCPDLDASSTPTDYDKDPPRVAPLAPQLLTLPSSSPVVQVACGLHHTVVLTLAGEVFTFGSNQYGQLGTGDLQPVNGPVKVHVQGAISQVAAGSNHTVLMTHKGMVYTFGNYQKGQLGRLPSDYGQKERSVGQEEEVSHRAMPSPILPKTTAATQETGVLPGGSREAHPPAQLSASATAAAILAQRQKFLWNCAPGPVFGLGPNYGKKVTWIGANGDQTFIKIDESLITAQMLPKMHVVANKKTILLIPTIPLSFHTLSINRRDGSCTAHYRNQVNFVQTQPEINQNVDVAASPPISELVASASTSAGGGAGMPINEQMSRSMHEARNQVFDQEQFEASPMATSQQRQRRARQRPEPCAGSSAGPASPEKPQPQIAFAMDPNYNVLWVFDGIARKLRCHNVVASEIVEGDMNARNYRALLSPELSLPIQSEARVSRSQASLNLLACLDILTSAQENIPGCFDEVLPKQPHQTFEAQSSEYQVVNRFDNFGGGWGYSGHSVEAIRFAADTDIMICGFGMFGGRGEYTCKLKLYDLGTDGGGYEKEGVLLSETKEVPFECAARSRHHILLPKPINAAAGRWYLVWARIAGPSSDCGSCGQASVTTEDQVVFSFKSSKKANNGTDVNSGQIPAILYRLVTQESKQPPAPLDVDPVQRISKAFANSVSRECFESLVVLLSWSWETFKANLREQRDKSRPLQVQQSLEYLGYVNKSCLRLLRKYTNEIYPQRAATGAATGQPGMSAAASAAAASSMVAAAISKLPPKLSANKQQHDPAAKDKNAARVLSSAASSLLANNVAKYFGDAATAAATAATSNSCSTGTSITRKPNMENIQLAECIGNVRALLIGIFCDDIFKDIATDEGFALVLEILEECHLSFVACFDAFYPTSSLKWNCLCDLLAQMDRGALHSRLLSAILAGLCSPTVKLRATFSLLSAGNERQSIISPSDNSGLPMLSSTEAHQYPILVEQMIYRTQQEKSDFLSNSWTFKDVLVRLLEIIASPIRARIETIYNRSVSGSYAAASVAGIGKDTINQGLIDNCCHLLARVLAEIVYQTALGEYDKMFLPPRTLHSTGSRFARCDLSRTWNTGNFGPDAIAFSVDRPGIAIAGAMVYSGSGSYDYQLELLYDNTADLQPQHKWETLESVSGSYDQDVVHNDLTELKFEHPVHIKENARYALRLCSQGARTCSGDAGLPSVRGPCGATFHFYACDLSFNGTTPARGQLPCILYYSTPIRQEANGSNGGGGAIPGDMSSGLGTQAASEVSTRDTALQIAADITKKCTELLILARNAMAASFSPSDNSSNHTQTIDSEHNITPIEEHMDINWANNSRTAALPVDPNLSTARDLSKRIESFSKGIIETLKFDKRSTNPFEMEIEIGATEIGVEETADLNFRNGQMAKLNGNERAEDEVVEEFVHAHPAHQQALLVQSDSEEAPASAHVAAVQLLEVFNLAASNMFHTLLPLVYAHIANLACSDPKSSVQILGLIKDILPHIAALNQMCVSKEQRPVLSAAPLQAPSLSLRPDASGSPSQSTTTSNHYCVVESEHPYRSASISCYRVEFPPCVQWLTIEFDAQCGTAQLEDYLLLSIPLRPTAPEPCQSSDDYYDMLDNNLGPTRRTAGSNCRNAQVLMSSCYKTSDNTTATTSSLPAQDALDRDWIVVKKFNTASNWLQNVLILPGNCVEFSLETASLYAQDPHNNRYGFKCLVVGYDNPTTVNASNSCLIRLEQELAYLGGMCSANLMKKDLNLPDDKDIDDLSGIEETISAHHVLLSKGFALSEPTLTVHQALESYLPIGSQSNERQFLKDFVSGAPGSSGARLAAWLQPESRLDPNKCELNTITEPLRYGWPTQVTVTIRDQYGDAVLVPELKVEIKAIPTGPSGNGNMKMRRVSCADGVSAGGHLGGGVVPPPRLNYEPTTKEKMCFKAITFMKPYTNYSFEELRYSSPVQTRTTEALYAQDMEDGTFSVHWTPNSVGGYCLAVTIDGIPLEEVYRVEVKEGVLPPPAHRCSAAKRPQPPNKLRKFQARHSAGLRIRSHPTLQSEQVGVVRLSGVISFIDEIENDDGIWLRLSTESIRQHCTMGWYPTEAWCLQFNQHLAKTLLHPVTDASAPTIPSALAPGTKVRHKALPDSGGVETPPAIGSTSSSPNGSESPSKPKSASPSKKIFDFTHGSGTPGSGATARHTAVKSSDSTSTNPFLLPSKSTELLSDESPATIAVAAPPVPVAATAPPTPPLHGELLHTLQHTSPANLGSAIAGVVGGGAIKLQALQKWFKGDAIEGGHPASITAATMALGSPQHHQHQRKRSDVGELASVSVRELVRAMGGQEQVQAPPPLQPRGNGNNRCSPLPAADITDVTPAEPEFDISSIRKTNYSASQTAALLSTPKHSPRRAPLRLGNSPPPPPLEVDMPQLEDELGLLQITTTTTAASEQSELYLSEVPKTAATTSGGSTTTNTTGSASADTVGPPVWPVPNKRTGGTMGPIKRAMPPSFAESIRAVFAAFLWHEGVVHDAMACASFLKFHPSLPKEGATVVTRRDAGDARLQLSREQKAQQRHSVEVANAGHYLNIRPSTLETLTKSGNSSLHNRSKHRKNLQSEDADKQKLHALPEVVTVLPPALRCLVYLWEQICANCVQIVQSNTLERERLLSPTARDSCADAKESKETVGLGADKELGKKSKRKKKDDGSWCEICEVFLPIPVTYHMRIAHPGCGKSAKGKGYNSVGIFCEGWAGNCGEGGKGASSWFLMCDACREKYLATNKNTNNVNSAPHVTNSVGNELNLFGVKTTTLIANSEVYTTMRENATFLLELCSSVSSLPSAPPAADSKRSPKQPMPMPVVIEHQHFTVADLNKPSTSRADSTRNSRIGNALRMSGKFGGGVSGTPFRKSFTGTSATVMGSPDNMWLAPDSFACLECLGTTAHEDLPYEMFGLSANEQGYDRPLSEISYESCDPNNYELMSGSMANAQAASSATSGTLSKFHRSYSMGQGWSMTQQQQPAIMGYKGGSGGGCVGASGVAVGTCVGTEDPTQPKVIFRRRNNSTSEGDGSLLICYPSEHLRRLVPEKILASAVVQSATQRIAAESCSLEVQRRGNANDKQQQQQQHHHQKNVTMSGFEQPGGTKEQKVPPLPPPLSPGVTAATSELNQAQLNALLSRPAMAFITQKHDLDKLRYAMKRSLRIAACRIFSLQALNWLLRSVTQCVCLHDLMWWFVSSLSLTSVELIDGKYEEVEPALEHPVSYTQISGRFAHLITQSLHVLLQSVADLTLHLPLGSPLQRVAIQCFGIRFRQADHQFLHSSHVFGNISKILSKSDEQNDAMAVSTLIGGSGGVALNVGEAHCDAEQNFATNVVPTSGSIGAGGAGAKVLSYTDLSGMFEVTVSSRPAMAESLTDNSTETFWESDEEDRNKCKIIEISMSKLNYACKFVLVHIDNSRDIQNKVLNVVFYAGQSLGDTNLIKSVDVDQKACSWISAKINDESCTHFRLEFHGPENTLRVRQIKLLGFPSSLSAAGYSCDDQAGEHPGMPTHKHNLKLAHATRIQQQICESETLRVFRLITGQVFGKLISNVSNDTSHRLSASGTSLLADSLDLREHMVGILFSRSKLSHLQKQVIVHIVHAIKKEALRAKEDWDLVNLAHLTHAFKEPPESQAGVASQTGNGEGKSESSSSERYRAPDTYCFEMLSMVLALSGSVVGRSYLSHQHGLLKDLLSLLHTGSDRVQRQVTALLRRILPEISPESFAELLGVQRLPPADYNIAHQNASDFDMNRLGLLDIFLSVIAKSLQLQVKVKTSAKPNLEKSPAFVRLCSSLDLSVHLLRPRPPTAPLEHLPCESRDPFRFDAPQGSNAPLNYNNTLKAAPKKESKKNLNQRWFLNGIISTKQAESIIALIRDLASGKLSEKWSQITKAAIAESVLNLTRLDEVFRTPEHCTKTATLWLALASLCVLERDHVEKLSSGQWSKVSDTRPMCSNHDDGETAAIIQCETCGSLCGDCDRFLHLNRKTRTHKRTVCKEEEEAIRVELHESCGRTKLFWLLALADSKTLKAMVEFRDGSHTIISGPQEAVGRCRFCGITGNSGLLEIGNVCADAQCQDYAASSCLKTKPCGHACGGVVGEKKCLPCLQHVCHARENELAEELRDPKLTQDADDMCMICFVEALSCAPSIHLECGHVFHFHCSKAVLEKRWSGPRITFGFSLCPICKADIQHPLLGDILEPINGLKQDVKRKALMRIKYEGVVKDTDSKDVTQLAMDRYAYYVCFKCQKAYYGGEARCDAEIGEKFDPEELVCGGCSDVARAQMCPKHGTDFLEYKCRYCCSVAVFFCFGTTHFCDTCHDDFQRLTNIPKNKLPQCPAGPKAKQLLGDECPLHVMHPPTGEEFALGCGVCRNAQTF</sequence>
<dbReference type="GO" id="GO:0008582">
    <property type="term" value="P:regulation of synaptic assembly at neuromuscular junction"/>
    <property type="evidence" value="ECO:0007669"/>
    <property type="project" value="TreeGrafter"/>
</dbReference>
<dbReference type="Proteomes" id="UP000504634">
    <property type="component" value="Unplaced"/>
</dbReference>
<feature type="region of interest" description="Disordered" evidence="15">
    <location>
        <begin position="3356"/>
        <end position="3396"/>
    </location>
</feature>
<dbReference type="CTD" id="32429"/>
<feature type="region of interest" description="Disordered" evidence="15">
    <location>
        <begin position="3239"/>
        <end position="3274"/>
    </location>
</feature>
<dbReference type="InterPro" id="IPR008979">
    <property type="entry name" value="Galactose-bd-like_sf"/>
</dbReference>
<dbReference type="OrthoDB" id="6050183at2759"/>
<feature type="region of interest" description="Disordered" evidence="15">
    <location>
        <begin position="3491"/>
        <end position="3515"/>
    </location>
</feature>
<keyword evidence="18" id="KW-1185">Reference proteome</keyword>
<dbReference type="UniPathway" id="UPA00143"/>
<comment type="similarity">
    <text evidence="4">Belongs to the RING-Cys relay (RCR) family.</text>
</comment>
<dbReference type="InterPro" id="IPR004939">
    <property type="entry name" value="APC_su10/DOC_dom"/>
</dbReference>
<dbReference type="PANTHER" id="PTHR45943">
    <property type="entry name" value="E3 UBIQUITIN-PROTEIN LIGASE MYCBP2"/>
    <property type="match status" value="1"/>
</dbReference>
<dbReference type="InterPro" id="IPR014756">
    <property type="entry name" value="Ig_E-set"/>
</dbReference>
<dbReference type="PROSITE" id="PS50089">
    <property type="entry name" value="ZF_RING_2"/>
    <property type="match status" value="1"/>
</dbReference>
<evidence type="ECO:0000256" key="5">
    <source>
        <dbReference type="ARBA" id="ARBA00012249"/>
    </source>
</evidence>
<dbReference type="GO" id="GO:0008270">
    <property type="term" value="F:zinc ion binding"/>
    <property type="evidence" value="ECO:0007669"/>
    <property type="project" value="UniProtKB-KW"/>
</dbReference>
<evidence type="ECO:0000256" key="2">
    <source>
        <dbReference type="ARBA" id="ARBA00004489"/>
    </source>
</evidence>
<evidence type="ECO:0000256" key="15">
    <source>
        <dbReference type="SAM" id="MobiDB-lite"/>
    </source>
</evidence>
<dbReference type="GeneID" id="115627005"/>
<keyword evidence="7" id="KW-0479">Metal-binding</keyword>
<dbReference type="PANTHER" id="PTHR45943:SF1">
    <property type="entry name" value="E3 UBIQUITIN-PROTEIN LIGASE MYCBP2"/>
    <property type="match status" value="1"/>
</dbReference>
<dbReference type="GO" id="GO:0007411">
    <property type="term" value="P:axon guidance"/>
    <property type="evidence" value="ECO:0007669"/>
    <property type="project" value="TreeGrafter"/>
</dbReference>
<feature type="region of interest" description="Disordered" evidence="15">
    <location>
        <begin position="4002"/>
        <end position="4049"/>
    </location>
</feature>
<reference evidence="19" key="1">
    <citation type="submission" date="2025-08" db="UniProtKB">
        <authorList>
            <consortium name="RefSeq"/>
        </authorList>
    </citation>
    <scope>IDENTIFICATION</scope>
    <source>
        <strain evidence="19">11010-0011.00</strain>
        <tissue evidence="19">Whole body</tissue>
    </source>
</reference>
<accession>A0A6J2TP19</accession>
<feature type="region of interest" description="Disordered" evidence="15">
    <location>
        <begin position="3295"/>
        <end position="3319"/>
    </location>
</feature>
<comment type="catalytic activity">
    <reaction evidence="1">
        <text>[E2 ubiquitin-conjugating enzyme]-S-ubiquitinyl-L-cysteine + [acceptor protein]-L-threonine = [E2 ubiquitin-conjugating enzyme]-L-cysteine + [acceptor protein]-3-O-ubiquitinyl-L-threonine.</text>
        <dbReference type="EC" id="2.3.2.33"/>
    </reaction>
</comment>
<evidence type="ECO:0000256" key="3">
    <source>
        <dbReference type="ARBA" id="ARBA00004906"/>
    </source>
</evidence>
<dbReference type="Gene3D" id="3.30.40.10">
    <property type="entry name" value="Zinc/RING finger domain, C3HC4 (zinc finger)"/>
    <property type="match status" value="1"/>
</dbReference>
<organism evidence="18 19">
    <name type="scientific">Drosophila lebanonensis</name>
    <name type="common">Fruit fly</name>
    <name type="synonym">Scaptodrosophila lebanonensis</name>
    <dbReference type="NCBI Taxonomy" id="7225"/>
    <lineage>
        <taxon>Eukaryota</taxon>
        <taxon>Metazoa</taxon>
        <taxon>Ecdysozoa</taxon>
        <taxon>Arthropoda</taxon>
        <taxon>Hexapoda</taxon>
        <taxon>Insecta</taxon>
        <taxon>Pterygota</taxon>
        <taxon>Neoptera</taxon>
        <taxon>Endopterygota</taxon>
        <taxon>Diptera</taxon>
        <taxon>Brachycera</taxon>
        <taxon>Muscomorpha</taxon>
        <taxon>Ephydroidea</taxon>
        <taxon>Drosophilidae</taxon>
        <taxon>Scaptodrosophila</taxon>
    </lineage>
</organism>
<dbReference type="PRINTS" id="PR00633">
    <property type="entry name" value="RCCNDNSATION"/>
</dbReference>
<evidence type="ECO:0000256" key="7">
    <source>
        <dbReference type="ARBA" id="ARBA00022723"/>
    </source>
</evidence>
<dbReference type="InterPro" id="IPR012983">
    <property type="entry name" value="PHR"/>
</dbReference>
<dbReference type="Gene3D" id="2.60.120.260">
    <property type="entry name" value="Galactose-binding domain-like"/>
    <property type="match status" value="1"/>
</dbReference>
<feature type="compositionally biased region" description="Basic and acidic residues" evidence="15">
    <location>
        <begin position="1046"/>
        <end position="1060"/>
    </location>
</feature>
<evidence type="ECO:0000256" key="11">
    <source>
        <dbReference type="ARBA" id="ARBA00022833"/>
    </source>
</evidence>
<evidence type="ECO:0000256" key="12">
    <source>
        <dbReference type="ARBA" id="ARBA00023273"/>
    </source>
</evidence>
<dbReference type="SMART" id="SM01337">
    <property type="entry name" value="APC10"/>
    <property type="match status" value="1"/>
</dbReference>
<feature type="region of interest" description="Disordered" evidence="15">
    <location>
        <begin position="181"/>
        <end position="215"/>
    </location>
</feature>
<dbReference type="SMART" id="SM00184">
    <property type="entry name" value="RING"/>
    <property type="match status" value="1"/>
</dbReference>
<feature type="region of interest" description="Disordered" evidence="15">
    <location>
        <begin position="657"/>
        <end position="678"/>
    </location>
</feature>
<keyword evidence="8" id="KW-0677">Repeat</keyword>
<feature type="compositionally biased region" description="Basic and acidic residues" evidence="15">
    <location>
        <begin position="657"/>
        <end position="666"/>
    </location>
</feature>
<dbReference type="RefSeq" id="XP_030378381.1">
    <property type="nucleotide sequence ID" value="XM_030522521.1"/>
</dbReference>
<feature type="compositionally biased region" description="Polar residues" evidence="15">
    <location>
        <begin position="3491"/>
        <end position="3500"/>
    </location>
</feature>
<dbReference type="FunFam" id="3.30.40.10:FF:000078">
    <property type="entry name" value="E3 ubiquitin-protein ligase MYCBP2 isoform X1"/>
    <property type="match status" value="1"/>
</dbReference>
<keyword evidence="6" id="KW-0808">Transferase</keyword>
<dbReference type="InterPro" id="IPR009091">
    <property type="entry name" value="RCC1/BLIP-II"/>
</dbReference>
<evidence type="ECO:0000256" key="9">
    <source>
        <dbReference type="ARBA" id="ARBA00022771"/>
    </source>
</evidence>
<dbReference type="PROSITE" id="PS50012">
    <property type="entry name" value="RCC1_3"/>
    <property type="match status" value="1"/>
</dbReference>
<feature type="compositionally biased region" description="Polar residues" evidence="15">
    <location>
        <begin position="3102"/>
        <end position="3116"/>
    </location>
</feature>
<dbReference type="GO" id="GO:0030424">
    <property type="term" value="C:axon"/>
    <property type="evidence" value="ECO:0007669"/>
    <property type="project" value="UniProtKB-SubCell"/>
</dbReference>
<evidence type="ECO:0000256" key="1">
    <source>
        <dbReference type="ARBA" id="ARBA00000333"/>
    </source>
</evidence>
<proteinExistence type="inferred from homology"/>
<dbReference type="InterPro" id="IPR013083">
    <property type="entry name" value="Znf_RING/FYVE/PHD"/>
</dbReference>
<dbReference type="SUPFAM" id="SSF49785">
    <property type="entry name" value="Galactose-binding domain-like"/>
    <property type="match status" value="1"/>
</dbReference>
<feature type="compositionally biased region" description="Low complexity" evidence="15">
    <location>
        <begin position="3357"/>
        <end position="3378"/>
    </location>
</feature>
<feature type="repeat" description="RCC1" evidence="14">
    <location>
        <begin position="975"/>
        <end position="1024"/>
    </location>
</feature>
<keyword evidence="12" id="KW-0966">Cell projection</keyword>
<dbReference type="Pfam" id="PF00415">
    <property type="entry name" value="RCC1"/>
    <property type="match status" value="1"/>
</dbReference>
<evidence type="ECO:0000256" key="4">
    <source>
        <dbReference type="ARBA" id="ARBA00005415"/>
    </source>
</evidence>
<evidence type="ECO:0000256" key="14">
    <source>
        <dbReference type="PROSITE-ProRule" id="PRU00235"/>
    </source>
</evidence>
<keyword evidence="11" id="KW-0862">Zinc</keyword>
<dbReference type="CDD" id="cd16463">
    <property type="entry name" value="RING-H2_PHR"/>
    <property type="match status" value="1"/>
</dbReference>
<feature type="region of interest" description="Disordered" evidence="15">
    <location>
        <begin position="914"/>
        <end position="939"/>
    </location>
</feature>
<dbReference type="InterPro" id="IPR013783">
    <property type="entry name" value="Ig-like_fold"/>
</dbReference>
<dbReference type="InterPro" id="IPR001841">
    <property type="entry name" value="Znf_RING"/>
</dbReference>
<feature type="compositionally biased region" description="Low complexity" evidence="15">
    <location>
        <begin position="3057"/>
        <end position="3079"/>
    </location>
</feature>
<evidence type="ECO:0000313" key="18">
    <source>
        <dbReference type="Proteomes" id="UP000504634"/>
    </source>
</evidence>
<dbReference type="InterPro" id="IPR000408">
    <property type="entry name" value="Reg_chr_condens"/>
</dbReference>
<name>A0A6J2TP19_DROLE</name>
<dbReference type="GO" id="GO:0005886">
    <property type="term" value="C:plasma membrane"/>
    <property type="evidence" value="ECO:0007669"/>
    <property type="project" value="TreeGrafter"/>
</dbReference>
<feature type="domain" description="DOC" evidence="17">
    <location>
        <begin position="4259"/>
        <end position="4438"/>
    </location>
</feature>
<dbReference type="SUPFAM" id="SSF81296">
    <property type="entry name" value="E set domains"/>
    <property type="match status" value="1"/>
</dbReference>
<gene>
    <name evidence="19" type="primary">LOC115627005</name>
</gene>
<dbReference type="Pfam" id="PF08005">
    <property type="entry name" value="PHR"/>
    <property type="match status" value="2"/>
</dbReference>
<feature type="region of interest" description="Disordered" evidence="15">
    <location>
        <begin position="3029"/>
        <end position="3116"/>
    </location>
</feature>
<dbReference type="GO" id="GO:0061630">
    <property type="term" value="F:ubiquitin protein ligase activity"/>
    <property type="evidence" value="ECO:0007669"/>
    <property type="project" value="UniProtKB-EC"/>
</dbReference>
<dbReference type="GO" id="GO:0005634">
    <property type="term" value="C:nucleus"/>
    <property type="evidence" value="ECO:0007669"/>
    <property type="project" value="TreeGrafter"/>
</dbReference>
<dbReference type="EC" id="2.3.2.33" evidence="5"/>